<evidence type="ECO:0000313" key="1">
    <source>
        <dbReference type="EMBL" id="KAK3669650.1"/>
    </source>
</evidence>
<gene>
    <name evidence="1" type="ORF">LTR78_010467</name>
</gene>
<dbReference type="AlphaFoldDB" id="A0AAE0TMU3"/>
<protein>
    <submittedName>
        <fullName evidence="1">Uncharacterized protein</fullName>
    </submittedName>
</protein>
<evidence type="ECO:0000313" key="2">
    <source>
        <dbReference type="Proteomes" id="UP001274830"/>
    </source>
</evidence>
<reference evidence="1" key="1">
    <citation type="submission" date="2023-07" db="EMBL/GenBank/DDBJ databases">
        <title>Black Yeasts Isolated from many extreme environments.</title>
        <authorList>
            <person name="Coleine C."/>
            <person name="Stajich J.E."/>
            <person name="Selbmann L."/>
        </authorList>
    </citation>
    <scope>NUCLEOTIDE SEQUENCE</scope>
    <source>
        <strain evidence="1">CCFEE 5485</strain>
    </source>
</reference>
<proteinExistence type="predicted"/>
<sequence>MDCCNDWHASDDVIVLFYSSRGVFPEAIREIMLLLRAKEKHAGCIHNRCIFLMASNPGLYKLEERTFDLVKVQSWISAHDDELISRQLVFSKMILQSIKQYQRLEFLEATTPFHQRLEKNKEESTMVAAEDVWRPSV</sequence>
<dbReference type="EMBL" id="JAUTXT010000076">
    <property type="protein sequence ID" value="KAK3669650.1"/>
    <property type="molecule type" value="Genomic_DNA"/>
</dbReference>
<dbReference type="Proteomes" id="UP001274830">
    <property type="component" value="Unassembled WGS sequence"/>
</dbReference>
<name>A0AAE0TMU3_9PEZI</name>
<accession>A0AAE0TMU3</accession>
<keyword evidence="2" id="KW-1185">Reference proteome</keyword>
<organism evidence="1 2">
    <name type="scientific">Recurvomyces mirabilis</name>
    <dbReference type="NCBI Taxonomy" id="574656"/>
    <lineage>
        <taxon>Eukaryota</taxon>
        <taxon>Fungi</taxon>
        <taxon>Dikarya</taxon>
        <taxon>Ascomycota</taxon>
        <taxon>Pezizomycotina</taxon>
        <taxon>Dothideomycetes</taxon>
        <taxon>Dothideomycetidae</taxon>
        <taxon>Mycosphaerellales</taxon>
        <taxon>Teratosphaeriaceae</taxon>
        <taxon>Recurvomyces</taxon>
    </lineage>
</organism>
<comment type="caution">
    <text evidence="1">The sequence shown here is derived from an EMBL/GenBank/DDBJ whole genome shotgun (WGS) entry which is preliminary data.</text>
</comment>